<evidence type="ECO:0000313" key="4">
    <source>
        <dbReference type="EMBL" id="EAK4358804.1"/>
    </source>
</evidence>
<dbReference type="PANTHER" id="PTHR24180:SF45">
    <property type="entry name" value="POLY [ADP-RIBOSE] POLYMERASE TANKYRASE"/>
    <property type="match status" value="1"/>
</dbReference>
<dbReference type="InterPro" id="IPR002110">
    <property type="entry name" value="Ankyrin_rpt"/>
</dbReference>
<feature type="repeat" description="ANK" evidence="3">
    <location>
        <begin position="140"/>
        <end position="173"/>
    </location>
</feature>
<proteinExistence type="predicted"/>
<evidence type="ECO:0000313" key="5">
    <source>
        <dbReference type="EMBL" id="EAK6719319.1"/>
    </source>
</evidence>
<dbReference type="PROSITE" id="PS50088">
    <property type="entry name" value="ANK_REPEAT"/>
    <property type="match status" value="2"/>
</dbReference>
<evidence type="ECO:0000256" key="1">
    <source>
        <dbReference type="ARBA" id="ARBA00022737"/>
    </source>
</evidence>
<dbReference type="Pfam" id="PF12796">
    <property type="entry name" value="Ank_2"/>
    <property type="match status" value="1"/>
</dbReference>
<evidence type="ECO:0000313" key="6">
    <source>
        <dbReference type="Proteomes" id="UP000365807"/>
    </source>
</evidence>
<evidence type="ECO:0000256" key="3">
    <source>
        <dbReference type="PROSITE-ProRule" id="PRU00023"/>
    </source>
</evidence>
<dbReference type="PROSITE" id="PS50297">
    <property type="entry name" value="ANK_REP_REGION"/>
    <property type="match status" value="1"/>
</dbReference>
<dbReference type="Proteomes" id="UP000365807">
    <property type="component" value="Unassembled WGS sequence"/>
</dbReference>
<gene>
    <name evidence="4" type="ORF">C6T04_07780</name>
    <name evidence="5" type="ORF">CRL21_03770</name>
</gene>
<accession>A0A5T1ACU2</accession>
<reference evidence="5" key="1">
    <citation type="submission" date="2018-05" db="EMBL/GenBank/DDBJ databases">
        <authorList>
            <consortium name="GenomeTrakr network: Whole genome sequencing for foodborne pathogen traceback"/>
        </authorList>
    </citation>
    <scope>NUCLEOTIDE SEQUENCE</scope>
    <source>
        <strain evidence="5">NC_C3488</strain>
    </source>
</reference>
<keyword evidence="2 3" id="KW-0040">ANK repeat</keyword>
<dbReference type="InterPro" id="IPR036770">
    <property type="entry name" value="Ankyrin_rpt-contain_sf"/>
</dbReference>
<evidence type="ECO:0000256" key="2">
    <source>
        <dbReference type="ARBA" id="ARBA00023043"/>
    </source>
</evidence>
<dbReference type="PANTHER" id="PTHR24180">
    <property type="entry name" value="CYCLIN-DEPENDENT KINASE INHIBITOR 2C-RELATED"/>
    <property type="match status" value="1"/>
</dbReference>
<keyword evidence="1" id="KW-0677">Repeat</keyword>
<dbReference type="EMBL" id="AACIFC010000016">
    <property type="protein sequence ID" value="EAK6719319.1"/>
    <property type="molecule type" value="Genomic_DNA"/>
</dbReference>
<feature type="repeat" description="ANK" evidence="3">
    <location>
        <begin position="100"/>
        <end position="132"/>
    </location>
</feature>
<dbReference type="InterPro" id="IPR051637">
    <property type="entry name" value="Ank_repeat_dom-contain_49"/>
</dbReference>
<dbReference type="SUPFAM" id="SSF48403">
    <property type="entry name" value="Ankyrin repeat"/>
    <property type="match status" value="1"/>
</dbReference>
<dbReference type="AlphaFoldDB" id="A0A5T1ACU2"/>
<comment type="caution">
    <text evidence="5">The sequence shown here is derived from an EMBL/GenBank/DDBJ whole genome shotgun (WGS) entry which is preliminary data.</text>
</comment>
<protein>
    <submittedName>
        <fullName evidence="5">Uncharacterized protein</fullName>
    </submittedName>
</protein>
<dbReference type="Gene3D" id="1.25.40.20">
    <property type="entry name" value="Ankyrin repeat-containing domain"/>
    <property type="match status" value="1"/>
</dbReference>
<reference evidence="4 6" key="2">
    <citation type="submission" date="2018-06" db="EMBL/GenBank/DDBJ databases">
        <authorList>
            <consortium name="NARMS: The National Antimicrobial Resistance Monitoring System"/>
        </authorList>
    </citation>
    <scope>NUCLEOTIDE SEQUENCE [LARGE SCALE GENOMIC DNA]</scope>
    <source>
        <strain evidence="4 6">FSIS11807978</strain>
    </source>
</reference>
<sequence>MRAARTCGANNNDFSILDYLFDEYGLSLKDPKYNFRFADMKYIKEANDKYIVVRYMEDNPSIYKEALIYRYILKVRNPNPQIIQYLANHGAKFEVYREDTGWSPIHFWASNNDYKFLELAIKGGANVDMEEYEFESIYKYQDTPLFEAVKESENYRTVQLLIELGANVNFVPYLTTPLDQAEGARNRKLLKAAGAMTSDQLEKKFNIFYKDYEDRNEYCDLLNEAIRKDKEKENLQKKLKEQQWKIKIY</sequence>
<name>A0A5T1ACU2_CAMCO</name>
<dbReference type="SMART" id="SM00248">
    <property type="entry name" value="ANK"/>
    <property type="match status" value="3"/>
</dbReference>
<organism evidence="5">
    <name type="scientific">Campylobacter coli</name>
    <dbReference type="NCBI Taxonomy" id="195"/>
    <lineage>
        <taxon>Bacteria</taxon>
        <taxon>Pseudomonadati</taxon>
        <taxon>Campylobacterota</taxon>
        <taxon>Epsilonproteobacteria</taxon>
        <taxon>Campylobacterales</taxon>
        <taxon>Campylobacteraceae</taxon>
        <taxon>Campylobacter</taxon>
    </lineage>
</organism>
<dbReference type="RefSeq" id="WP_072240737.1">
    <property type="nucleotide sequence ID" value="NZ_CAKJUY010000004.1"/>
</dbReference>
<dbReference type="EMBL" id="AACGFG010000012">
    <property type="protein sequence ID" value="EAK4358804.1"/>
    <property type="molecule type" value="Genomic_DNA"/>
</dbReference>